<dbReference type="EMBL" id="QUMS01000001">
    <property type="protein sequence ID" value="REG10738.1"/>
    <property type="molecule type" value="Genomic_DNA"/>
</dbReference>
<dbReference type="AlphaFoldDB" id="A0A3E0AGG3"/>
<evidence type="ECO:0000259" key="1">
    <source>
        <dbReference type="SMART" id="SM00481"/>
    </source>
</evidence>
<gene>
    <name evidence="2" type="ORF">DFR64_0598</name>
</gene>
<keyword evidence="3" id="KW-1185">Reference proteome</keyword>
<dbReference type="GO" id="GO:0004534">
    <property type="term" value="F:5'-3' RNA exonuclease activity"/>
    <property type="evidence" value="ECO:0007669"/>
    <property type="project" value="TreeGrafter"/>
</dbReference>
<dbReference type="OrthoDB" id="9791620at2"/>
<reference evidence="2 3" key="1">
    <citation type="submission" date="2018-08" db="EMBL/GenBank/DDBJ databases">
        <title>Genomic Encyclopedia of Type Strains, Phase IV (KMG-IV): sequencing the most valuable type-strain genomes for metagenomic binning, comparative biology and taxonomic classification.</title>
        <authorList>
            <person name="Goeker M."/>
        </authorList>
    </citation>
    <scope>NUCLEOTIDE SEQUENCE [LARGE SCALE GENOMIC DNA]</scope>
    <source>
        <strain evidence="2 3">DSM 23923</strain>
    </source>
</reference>
<dbReference type="CDD" id="cd07432">
    <property type="entry name" value="PHP_HisPPase"/>
    <property type="match status" value="1"/>
</dbReference>
<evidence type="ECO:0000313" key="2">
    <source>
        <dbReference type="EMBL" id="REG10738.1"/>
    </source>
</evidence>
<name>A0A3E0AGG3_9CHLR</name>
<proteinExistence type="predicted"/>
<dbReference type="InterPro" id="IPR003141">
    <property type="entry name" value="Pol/His_phosphatase_N"/>
</dbReference>
<dbReference type="InterPro" id="IPR052018">
    <property type="entry name" value="PHP_domain"/>
</dbReference>
<sequence length="256" mass="29018">MTEPTHNFQIYRAELHLHTVLSPCAAIEMIPPLIIQTAESKGINLIAISDHNAIANIEAVMQAAQGTSVTVLPAIELQTREEIHSLCLFDSLVQIRDFFNHLMPFMPDIRNNIEFFGEQFEVDQTGDFIRREERLLISSCSLSLKEAWQLVLGHQGLMIPAHVNRSAFGLFPILGFIPQDINLEILEISRHITPAQALAEYPQLANYHLIQSGDAHFLEDILGWNEFFIEKPTVNEIRKAILGIDGRKYRNLSINL</sequence>
<dbReference type="InterPro" id="IPR016195">
    <property type="entry name" value="Pol/histidinol_Pase-like"/>
</dbReference>
<organism evidence="2 3">
    <name type="scientific">Pelolinea submarina</name>
    <dbReference type="NCBI Taxonomy" id="913107"/>
    <lineage>
        <taxon>Bacteria</taxon>
        <taxon>Bacillati</taxon>
        <taxon>Chloroflexota</taxon>
        <taxon>Anaerolineae</taxon>
        <taxon>Anaerolineales</taxon>
        <taxon>Anaerolineaceae</taxon>
        <taxon>Pelolinea</taxon>
    </lineage>
</organism>
<dbReference type="GO" id="GO:0035312">
    <property type="term" value="F:5'-3' DNA exonuclease activity"/>
    <property type="evidence" value="ECO:0007669"/>
    <property type="project" value="TreeGrafter"/>
</dbReference>
<dbReference type="SMART" id="SM00481">
    <property type="entry name" value="POLIIIAc"/>
    <property type="match status" value="1"/>
</dbReference>
<dbReference type="Pfam" id="PF02811">
    <property type="entry name" value="PHP"/>
    <property type="match status" value="1"/>
</dbReference>
<dbReference type="SUPFAM" id="SSF89550">
    <property type="entry name" value="PHP domain-like"/>
    <property type="match status" value="1"/>
</dbReference>
<dbReference type="PANTHER" id="PTHR42924">
    <property type="entry name" value="EXONUCLEASE"/>
    <property type="match status" value="1"/>
</dbReference>
<feature type="domain" description="Polymerase/histidinol phosphatase N-terminal" evidence="1">
    <location>
        <begin position="13"/>
        <end position="81"/>
    </location>
</feature>
<dbReference type="PANTHER" id="PTHR42924:SF3">
    <property type="entry name" value="POLYMERASE_HISTIDINOL PHOSPHATASE N-TERMINAL DOMAIN-CONTAINING PROTEIN"/>
    <property type="match status" value="1"/>
</dbReference>
<dbReference type="Proteomes" id="UP000256388">
    <property type="component" value="Unassembled WGS sequence"/>
</dbReference>
<dbReference type="Gene3D" id="3.20.20.140">
    <property type="entry name" value="Metal-dependent hydrolases"/>
    <property type="match status" value="1"/>
</dbReference>
<protein>
    <recommendedName>
        <fullName evidence="1">Polymerase/histidinol phosphatase N-terminal domain-containing protein</fullName>
    </recommendedName>
</protein>
<accession>A0A3E0AGG3</accession>
<dbReference type="RefSeq" id="WP_126440489.1">
    <property type="nucleotide sequence ID" value="NZ_AP018437.1"/>
</dbReference>
<comment type="caution">
    <text evidence="2">The sequence shown here is derived from an EMBL/GenBank/DDBJ whole genome shotgun (WGS) entry which is preliminary data.</text>
</comment>
<dbReference type="InterPro" id="IPR004013">
    <property type="entry name" value="PHP_dom"/>
</dbReference>
<evidence type="ECO:0000313" key="3">
    <source>
        <dbReference type="Proteomes" id="UP000256388"/>
    </source>
</evidence>